<evidence type="ECO:0000313" key="3">
    <source>
        <dbReference type="Proteomes" id="UP001152622"/>
    </source>
</evidence>
<evidence type="ECO:0000313" key="2">
    <source>
        <dbReference type="EMBL" id="KAJ8353325.1"/>
    </source>
</evidence>
<accession>A0A9Q1ISP9</accession>
<evidence type="ECO:0000256" key="1">
    <source>
        <dbReference type="SAM" id="MobiDB-lite"/>
    </source>
</evidence>
<comment type="caution">
    <text evidence="2">The sequence shown here is derived from an EMBL/GenBank/DDBJ whole genome shotgun (WGS) entry which is preliminary data.</text>
</comment>
<feature type="region of interest" description="Disordered" evidence="1">
    <location>
        <begin position="112"/>
        <end position="136"/>
    </location>
</feature>
<sequence>MHAIFEFTHAIVYEEASTRKYPVAKGLYTFCATYRFVAILYLQADVLPHISMLSKVFQKADVNFLHIKEQVPVRLATLRSILEAGETPLPRTFLACLHQDLDDPEGLGAFSISSEEERSRRGHGNQERPREHPFFS</sequence>
<dbReference type="AlphaFoldDB" id="A0A9Q1ISP9"/>
<dbReference type="OrthoDB" id="6159421at2759"/>
<organism evidence="2 3">
    <name type="scientific">Synaphobranchus kaupii</name>
    <name type="common">Kaup's arrowtooth eel</name>
    <dbReference type="NCBI Taxonomy" id="118154"/>
    <lineage>
        <taxon>Eukaryota</taxon>
        <taxon>Metazoa</taxon>
        <taxon>Chordata</taxon>
        <taxon>Craniata</taxon>
        <taxon>Vertebrata</taxon>
        <taxon>Euteleostomi</taxon>
        <taxon>Actinopterygii</taxon>
        <taxon>Neopterygii</taxon>
        <taxon>Teleostei</taxon>
        <taxon>Anguilliformes</taxon>
        <taxon>Synaphobranchidae</taxon>
        <taxon>Synaphobranchus</taxon>
    </lineage>
</organism>
<protein>
    <submittedName>
        <fullName evidence="2">Uncharacterized protein</fullName>
    </submittedName>
</protein>
<gene>
    <name evidence="2" type="ORF">SKAU_G00208920</name>
</gene>
<dbReference type="EMBL" id="JAINUF010000007">
    <property type="protein sequence ID" value="KAJ8353325.1"/>
    <property type="molecule type" value="Genomic_DNA"/>
</dbReference>
<dbReference type="Proteomes" id="UP001152622">
    <property type="component" value="Chromosome 7"/>
</dbReference>
<name>A0A9Q1ISP9_SYNKA</name>
<proteinExistence type="predicted"/>
<keyword evidence="3" id="KW-1185">Reference proteome</keyword>
<feature type="compositionally biased region" description="Basic and acidic residues" evidence="1">
    <location>
        <begin position="115"/>
        <end position="136"/>
    </location>
</feature>
<reference evidence="2" key="1">
    <citation type="journal article" date="2023" name="Science">
        <title>Genome structures resolve the early diversification of teleost fishes.</title>
        <authorList>
            <person name="Parey E."/>
            <person name="Louis A."/>
            <person name="Montfort J."/>
            <person name="Bouchez O."/>
            <person name="Roques C."/>
            <person name="Iampietro C."/>
            <person name="Lluch J."/>
            <person name="Castinel A."/>
            <person name="Donnadieu C."/>
            <person name="Desvignes T."/>
            <person name="Floi Bucao C."/>
            <person name="Jouanno E."/>
            <person name="Wen M."/>
            <person name="Mejri S."/>
            <person name="Dirks R."/>
            <person name="Jansen H."/>
            <person name="Henkel C."/>
            <person name="Chen W.J."/>
            <person name="Zahm M."/>
            <person name="Cabau C."/>
            <person name="Klopp C."/>
            <person name="Thompson A.W."/>
            <person name="Robinson-Rechavi M."/>
            <person name="Braasch I."/>
            <person name="Lecointre G."/>
            <person name="Bobe J."/>
            <person name="Postlethwait J.H."/>
            <person name="Berthelot C."/>
            <person name="Roest Crollius H."/>
            <person name="Guiguen Y."/>
        </authorList>
    </citation>
    <scope>NUCLEOTIDE SEQUENCE</scope>
    <source>
        <strain evidence="2">WJC10195</strain>
    </source>
</reference>